<reference evidence="2" key="1">
    <citation type="journal article" date="2022" name="Mol. Ecol. Resour.">
        <title>The genomes of chicory, endive, great burdock and yacon provide insights into Asteraceae palaeo-polyploidization history and plant inulin production.</title>
        <authorList>
            <person name="Fan W."/>
            <person name="Wang S."/>
            <person name="Wang H."/>
            <person name="Wang A."/>
            <person name="Jiang F."/>
            <person name="Liu H."/>
            <person name="Zhao H."/>
            <person name="Xu D."/>
            <person name="Zhang Y."/>
        </authorList>
    </citation>
    <scope>NUCLEOTIDE SEQUENCE [LARGE SCALE GENOMIC DNA]</scope>
    <source>
        <strain evidence="2">cv. Yunnan</strain>
    </source>
</reference>
<accession>A0ACB9J7K4</accession>
<name>A0ACB9J7K4_9ASTR</name>
<dbReference type="EMBL" id="CM042022">
    <property type="protein sequence ID" value="KAI3815725.1"/>
    <property type="molecule type" value="Genomic_DNA"/>
</dbReference>
<comment type="caution">
    <text evidence="1">The sequence shown here is derived from an EMBL/GenBank/DDBJ whole genome shotgun (WGS) entry which is preliminary data.</text>
</comment>
<gene>
    <name evidence="1" type="ORF">L1987_15404</name>
</gene>
<proteinExistence type="predicted"/>
<evidence type="ECO:0000313" key="1">
    <source>
        <dbReference type="EMBL" id="KAI3815725.1"/>
    </source>
</evidence>
<organism evidence="1 2">
    <name type="scientific">Smallanthus sonchifolius</name>
    <dbReference type="NCBI Taxonomy" id="185202"/>
    <lineage>
        <taxon>Eukaryota</taxon>
        <taxon>Viridiplantae</taxon>
        <taxon>Streptophyta</taxon>
        <taxon>Embryophyta</taxon>
        <taxon>Tracheophyta</taxon>
        <taxon>Spermatophyta</taxon>
        <taxon>Magnoliopsida</taxon>
        <taxon>eudicotyledons</taxon>
        <taxon>Gunneridae</taxon>
        <taxon>Pentapetalae</taxon>
        <taxon>asterids</taxon>
        <taxon>campanulids</taxon>
        <taxon>Asterales</taxon>
        <taxon>Asteraceae</taxon>
        <taxon>Asteroideae</taxon>
        <taxon>Heliantheae alliance</taxon>
        <taxon>Millerieae</taxon>
        <taxon>Smallanthus</taxon>
    </lineage>
</organism>
<keyword evidence="2" id="KW-1185">Reference proteome</keyword>
<protein>
    <submittedName>
        <fullName evidence="1">Uncharacterized protein</fullName>
    </submittedName>
</protein>
<evidence type="ECO:0000313" key="2">
    <source>
        <dbReference type="Proteomes" id="UP001056120"/>
    </source>
</evidence>
<reference evidence="1 2" key="2">
    <citation type="journal article" date="2022" name="Mol. Ecol. Resour.">
        <title>The genomes of chicory, endive, great burdock and yacon provide insights into Asteraceae paleo-polyploidization history and plant inulin production.</title>
        <authorList>
            <person name="Fan W."/>
            <person name="Wang S."/>
            <person name="Wang H."/>
            <person name="Wang A."/>
            <person name="Jiang F."/>
            <person name="Liu H."/>
            <person name="Zhao H."/>
            <person name="Xu D."/>
            <person name="Zhang Y."/>
        </authorList>
    </citation>
    <scope>NUCLEOTIDE SEQUENCE [LARGE SCALE GENOMIC DNA]</scope>
    <source>
        <strain evidence="2">cv. Yunnan</strain>
        <tissue evidence="1">Leaves</tissue>
    </source>
</reference>
<dbReference type="Proteomes" id="UP001056120">
    <property type="component" value="Linkage Group LG05"/>
</dbReference>
<sequence>MVSVLKYSISILMIFSTLKHRGDARSFDCSFLQAPGDYQRRAEVIPLLVSSGLEFEKSSQDGDKGFGSVSVCVVGRRNSGGDQLKMERRKAVVVVADCVGSDGA</sequence>